<reference evidence="4" key="2">
    <citation type="journal article" date="2015" name="Genome Biol.">
        <title>Comparative genomics of Steinernema reveals deeply conserved gene regulatory networks.</title>
        <authorList>
            <person name="Dillman A.R."/>
            <person name="Macchietto M."/>
            <person name="Porter C.F."/>
            <person name="Rogers A."/>
            <person name="Williams B."/>
            <person name="Antoshechkin I."/>
            <person name="Lee M.M."/>
            <person name="Goodwin Z."/>
            <person name="Lu X."/>
            <person name="Lewis E.E."/>
            <person name="Goodrich-Blair H."/>
            <person name="Stock S.P."/>
            <person name="Adams B.J."/>
            <person name="Sternberg P.W."/>
            <person name="Mortazavi A."/>
        </authorList>
    </citation>
    <scope>NUCLEOTIDE SEQUENCE [LARGE SCALE GENOMIC DNA]</scope>
    <source>
        <strain evidence="4">ALL</strain>
    </source>
</reference>
<name>A0A4U5NFN9_STECR</name>
<feature type="signal peptide" evidence="2">
    <location>
        <begin position="1"/>
        <end position="18"/>
    </location>
</feature>
<dbReference type="EMBL" id="AZBU02000004">
    <property type="protein sequence ID" value="TKR81470.1"/>
    <property type="molecule type" value="Genomic_DNA"/>
</dbReference>
<reference evidence="4" key="3">
    <citation type="journal article" date="2019" name="G3 (Bethesda)">
        <title>Hybrid Assembly of the Genome of the Entomopathogenic Nematode Steinernema carpocapsae Identifies the X-Chromosome.</title>
        <authorList>
            <person name="Serra L."/>
            <person name="Macchietto M."/>
            <person name="Macias-Munoz A."/>
            <person name="McGill C.J."/>
            <person name="Rodriguez I.M."/>
            <person name="Rodriguez B."/>
            <person name="Murad R."/>
            <person name="Mortazavi A."/>
        </authorList>
    </citation>
    <scope>NUCLEOTIDE SEQUENCE</scope>
    <source>
        <strain evidence="4">ALL</strain>
    </source>
</reference>
<dbReference type="Gene3D" id="1.10.225.10">
    <property type="entry name" value="Saposin-like"/>
    <property type="match status" value="1"/>
</dbReference>
<sequence length="112" mass="12287">MRLILLLSLLGLFGSALCGNDGNARPELDVNQLKQLDLCDSCLDLLGKAEEVEDHGSVWLKHNIRNVCKKFGPVEKMCTAVLTLFSTALKEAVKYQIPPEDACKAVGLCKKE</sequence>
<dbReference type="PROSITE" id="PS50015">
    <property type="entry name" value="SAP_B"/>
    <property type="match status" value="1"/>
</dbReference>
<evidence type="ECO:0000259" key="3">
    <source>
        <dbReference type="PROSITE" id="PS50015"/>
    </source>
</evidence>
<evidence type="ECO:0000313" key="4">
    <source>
        <dbReference type="EMBL" id="TKR81470.1"/>
    </source>
</evidence>
<protein>
    <recommendedName>
        <fullName evidence="3">Saposin B-type domain-containing protein</fullName>
    </recommendedName>
</protein>
<reference evidence="4" key="1">
    <citation type="submission" date="2013-11" db="EMBL/GenBank/DDBJ databases">
        <authorList>
            <person name="Sternberg P."/>
            <person name="Dillman A."/>
            <person name="Macchietto M."/>
        </authorList>
    </citation>
    <scope>NUCLEOTIDE SEQUENCE</scope>
    <source>
        <strain evidence="4">ALL</strain>
    </source>
</reference>
<dbReference type="SMART" id="SM00741">
    <property type="entry name" value="SapB"/>
    <property type="match status" value="1"/>
</dbReference>
<gene>
    <name evidence="4" type="ORF">L596_015334</name>
</gene>
<keyword evidence="1" id="KW-1015">Disulfide bond</keyword>
<proteinExistence type="predicted"/>
<accession>A0A4U5NFN9</accession>
<organism evidence="4">
    <name type="scientific">Steinernema carpocapsae</name>
    <name type="common">Entomopathogenic nematode</name>
    <dbReference type="NCBI Taxonomy" id="34508"/>
    <lineage>
        <taxon>Eukaryota</taxon>
        <taxon>Metazoa</taxon>
        <taxon>Ecdysozoa</taxon>
        <taxon>Nematoda</taxon>
        <taxon>Chromadorea</taxon>
        <taxon>Rhabditida</taxon>
        <taxon>Tylenchina</taxon>
        <taxon>Panagrolaimomorpha</taxon>
        <taxon>Strongyloidoidea</taxon>
        <taxon>Steinernematidae</taxon>
        <taxon>Steinernema</taxon>
    </lineage>
</organism>
<keyword evidence="2" id="KW-0732">Signal</keyword>
<dbReference type="AlphaFoldDB" id="A0A4U5NFN9"/>
<comment type="caution">
    <text evidence="4">The sequence shown here is derived from an EMBL/GenBank/DDBJ whole genome shotgun (WGS) entry which is preliminary data.</text>
</comment>
<feature type="chain" id="PRO_5020431922" description="Saposin B-type domain-containing protein" evidence="2">
    <location>
        <begin position="19"/>
        <end position="112"/>
    </location>
</feature>
<dbReference type="InterPro" id="IPR011001">
    <property type="entry name" value="Saposin-like"/>
</dbReference>
<evidence type="ECO:0000256" key="1">
    <source>
        <dbReference type="ARBA" id="ARBA00023157"/>
    </source>
</evidence>
<dbReference type="SUPFAM" id="SSF47862">
    <property type="entry name" value="Saposin"/>
    <property type="match status" value="1"/>
</dbReference>
<dbReference type="InterPro" id="IPR008139">
    <property type="entry name" value="SaposinB_dom"/>
</dbReference>
<evidence type="ECO:0000256" key="2">
    <source>
        <dbReference type="SAM" id="SignalP"/>
    </source>
</evidence>
<feature type="domain" description="Saposin B-type" evidence="3">
    <location>
        <begin position="35"/>
        <end position="112"/>
    </location>
</feature>